<name>A0ABV6UNL4_9ACTN</name>
<dbReference type="EMBL" id="JBHEZZ010000008">
    <property type="protein sequence ID" value="MFC1403037.1"/>
    <property type="molecule type" value="Genomic_DNA"/>
</dbReference>
<evidence type="ECO:0000256" key="1">
    <source>
        <dbReference type="SAM" id="MobiDB-lite"/>
    </source>
</evidence>
<dbReference type="Pfam" id="PF19545">
    <property type="entry name" value="DUF6069"/>
    <property type="match status" value="1"/>
</dbReference>
<sequence>MSQPTPPELAPPAARRAVAIAAALLAAIVVGGLLDTAIAAIAHSAGASRQFKPLEAGSYSSFTAFGVLIGAAGWAIVRRRARDPRALLVRLAPLVLALSFIPDLLLLAVSAQADAAAVIALLAMHIVVAACAIASYLWALPLAATSQRRSPDQSSVDQSLVSTASLRKDRNRAA</sequence>
<evidence type="ECO:0000313" key="4">
    <source>
        <dbReference type="Proteomes" id="UP001592528"/>
    </source>
</evidence>
<organism evidence="3 4">
    <name type="scientific">Streptacidiphilus cavernicola</name>
    <dbReference type="NCBI Taxonomy" id="3342716"/>
    <lineage>
        <taxon>Bacteria</taxon>
        <taxon>Bacillati</taxon>
        <taxon>Actinomycetota</taxon>
        <taxon>Actinomycetes</taxon>
        <taxon>Kitasatosporales</taxon>
        <taxon>Streptomycetaceae</taxon>
        <taxon>Streptacidiphilus</taxon>
    </lineage>
</organism>
<keyword evidence="2" id="KW-0472">Membrane</keyword>
<keyword evidence="2" id="KW-0812">Transmembrane</keyword>
<dbReference type="Proteomes" id="UP001592528">
    <property type="component" value="Unassembled WGS sequence"/>
</dbReference>
<keyword evidence="2" id="KW-1133">Transmembrane helix</keyword>
<accession>A0ABV6UNL4</accession>
<feature type="transmembrane region" description="Helical" evidence="2">
    <location>
        <begin position="115"/>
        <end position="139"/>
    </location>
</feature>
<proteinExistence type="predicted"/>
<evidence type="ECO:0000313" key="3">
    <source>
        <dbReference type="EMBL" id="MFC1403037.1"/>
    </source>
</evidence>
<dbReference type="InterPro" id="IPR045713">
    <property type="entry name" value="DUF6069"/>
</dbReference>
<comment type="caution">
    <text evidence="3">The sequence shown here is derived from an EMBL/GenBank/DDBJ whole genome shotgun (WGS) entry which is preliminary data.</text>
</comment>
<feature type="region of interest" description="Disordered" evidence="1">
    <location>
        <begin position="149"/>
        <end position="174"/>
    </location>
</feature>
<feature type="compositionally biased region" description="Polar residues" evidence="1">
    <location>
        <begin position="149"/>
        <end position="165"/>
    </location>
</feature>
<keyword evidence="4" id="KW-1185">Reference proteome</keyword>
<evidence type="ECO:0000256" key="2">
    <source>
        <dbReference type="SAM" id="Phobius"/>
    </source>
</evidence>
<feature type="transmembrane region" description="Helical" evidence="2">
    <location>
        <begin position="89"/>
        <end position="109"/>
    </location>
</feature>
<feature type="transmembrane region" description="Helical" evidence="2">
    <location>
        <begin position="57"/>
        <end position="77"/>
    </location>
</feature>
<dbReference type="RefSeq" id="WP_051724830.1">
    <property type="nucleotide sequence ID" value="NZ_JBHEZZ010000008.1"/>
</dbReference>
<gene>
    <name evidence="3" type="ORF">ACEZDJ_17240</name>
</gene>
<protein>
    <submittedName>
        <fullName evidence="3">DUF6069 family protein</fullName>
    </submittedName>
</protein>
<reference evidence="3 4" key="1">
    <citation type="submission" date="2024-09" db="EMBL/GenBank/DDBJ databases">
        <authorList>
            <person name="Lee S.D."/>
        </authorList>
    </citation>
    <scope>NUCLEOTIDE SEQUENCE [LARGE SCALE GENOMIC DNA]</scope>
    <source>
        <strain evidence="3 4">N1-5</strain>
    </source>
</reference>